<dbReference type="GO" id="GO:0005829">
    <property type="term" value="C:cytosol"/>
    <property type="evidence" value="ECO:0007669"/>
    <property type="project" value="TreeGrafter"/>
</dbReference>
<dbReference type="PANTHER" id="PTHR42698:SF1">
    <property type="entry name" value="GTPASE ERA, MITOCHONDRIAL"/>
    <property type="match status" value="1"/>
</dbReference>
<keyword evidence="2" id="KW-1133">Transmembrane helix</keyword>
<dbReference type="Proteomes" id="UP000562124">
    <property type="component" value="Unassembled WGS sequence"/>
</dbReference>
<keyword evidence="5" id="KW-1185">Reference proteome</keyword>
<dbReference type="GO" id="GO:0005525">
    <property type="term" value="F:GTP binding"/>
    <property type="evidence" value="ECO:0007669"/>
    <property type="project" value="InterPro"/>
</dbReference>
<reference evidence="4 5" key="1">
    <citation type="submission" date="2020-04" db="EMBL/GenBank/DDBJ databases">
        <title>Sequencing and Assembly of C. fimi.</title>
        <authorList>
            <person name="Ramsey A.R."/>
        </authorList>
    </citation>
    <scope>NUCLEOTIDE SEQUENCE [LARGE SCALE GENOMIC DNA]</scope>
    <source>
        <strain evidence="4 5">SB</strain>
    </source>
</reference>
<feature type="transmembrane region" description="Helical" evidence="2">
    <location>
        <begin position="387"/>
        <end position="407"/>
    </location>
</feature>
<keyword evidence="2" id="KW-0812">Transmembrane</keyword>
<dbReference type="AlphaFoldDB" id="A0A7Y0QGW7"/>
<dbReference type="Gene3D" id="3.40.50.300">
    <property type="entry name" value="P-loop containing nucleotide triphosphate hydrolases"/>
    <property type="match status" value="1"/>
</dbReference>
<dbReference type="RefSeq" id="WP_169324028.1">
    <property type="nucleotide sequence ID" value="NZ_JABCJJ010000005.1"/>
</dbReference>
<feature type="domain" description="G" evidence="3">
    <location>
        <begin position="60"/>
        <end position="199"/>
    </location>
</feature>
<keyword evidence="2" id="KW-0472">Membrane</keyword>
<dbReference type="GO" id="GO:0019843">
    <property type="term" value="F:rRNA binding"/>
    <property type="evidence" value="ECO:0007669"/>
    <property type="project" value="TreeGrafter"/>
</dbReference>
<protein>
    <submittedName>
        <fullName evidence="4">ABC transporter</fullName>
    </submittedName>
</protein>
<dbReference type="EMBL" id="JABCJJ010000005">
    <property type="protein sequence ID" value="NMR19665.1"/>
    <property type="molecule type" value="Genomic_DNA"/>
</dbReference>
<comment type="caution">
    <text evidence="4">The sequence shown here is derived from an EMBL/GenBank/DDBJ whole genome shotgun (WGS) entry which is preliminary data.</text>
</comment>
<dbReference type="Pfam" id="PF01926">
    <property type="entry name" value="MMR_HSR1"/>
    <property type="match status" value="1"/>
</dbReference>
<sequence length="500" mass="51828">MSGRAAHRSETADLTGRVEALERALTIADGRVPDDVAAGVTSALVGVRERLALGVDHTIVALVGGTGSGKSTLFNAISGLDFADVGVRRPTTSTVAACVWGEAGSALLDWLGIDAHRRIQRESELDADSEVALRGLVLLDLPDHDSIEPSHRETVDRLLPMADLLVWVVDPQKYADDALHSGYLRRLAGHESAMVVVLNQVDTVPEDVRGRLQADVERLLREDGLVGVRVLQASARSGGGVPELRALLAGVVAQRSIAAVRAGAEVTDAANLIAREVAAREPARAELPEREVVDTLAQAAGLPAVADAVEAVVRGGGRTVPEAGTVQEGTVELARARWVSSAVEGLPAAWQRALDERVASADRLRRAVADRFVDLPISTAGSSAAGLLRAGAGVALVGAVVAAGLALADVAPLVPVALALVALGVLLGAASHLVRRRDAHGRAERVRTAGTTALEGVVAQLLLAPTLEVWAEHREVRELTTGAAVPDPTSAARGASTSPA</sequence>
<dbReference type="SUPFAM" id="SSF52540">
    <property type="entry name" value="P-loop containing nucleoside triphosphate hydrolases"/>
    <property type="match status" value="1"/>
</dbReference>
<evidence type="ECO:0000259" key="3">
    <source>
        <dbReference type="Pfam" id="PF01926"/>
    </source>
</evidence>
<evidence type="ECO:0000256" key="1">
    <source>
        <dbReference type="SAM" id="MobiDB-lite"/>
    </source>
</evidence>
<dbReference type="InterPro" id="IPR006073">
    <property type="entry name" value="GTP-bd"/>
</dbReference>
<dbReference type="InterPro" id="IPR027417">
    <property type="entry name" value="P-loop_NTPase"/>
</dbReference>
<dbReference type="GO" id="GO:0043024">
    <property type="term" value="F:ribosomal small subunit binding"/>
    <property type="evidence" value="ECO:0007669"/>
    <property type="project" value="TreeGrafter"/>
</dbReference>
<proteinExistence type="predicted"/>
<feature type="region of interest" description="Disordered" evidence="1">
    <location>
        <begin position="480"/>
        <end position="500"/>
    </location>
</feature>
<organism evidence="4 5">
    <name type="scientific">Cellulomonas fimi</name>
    <dbReference type="NCBI Taxonomy" id="1708"/>
    <lineage>
        <taxon>Bacteria</taxon>
        <taxon>Bacillati</taxon>
        <taxon>Actinomycetota</taxon>
        <taxon>Actinomycetes</taxon>
        <taxon>Micrococcales</taxon>
        <taxon>Cellulomonadaceae</taxon>
        <taxon>Cellulomonas</taxon>
    </lineage>
</organism>
<dbReference type="GO" id="GO:0000028">
    <property type="term" value="P:ribosomal small subunit assembly"/>
    <property type="evidence" value="ECO:0007669"/>
    <property type="project" value="TreeGrafter"/>
</dbReference>
<feature type="transmembrane region" description="Helical" evidence="2">
    <location>
        <begin position="413"/>
        <end position="434"/>
    </location>
</feature>
<evidence type="ECO:0000313" key="5">
    <source>
        <dbReference type="Proteomes" id="UP000562124"/>
    </source>
</evidence>
<evidence type="ECO:0000313" key="4">
    <source>
        <dbReference type="EMBL" id="NMR19665.1"/>
    </source>
</evidence>
<gene>
    <name evidence="4" type="ORF">HIR71_05405</name>
</gene>
<name>A0A7Y0QGW7_CELFI</name>
<dbReference type="PANTHER" id="PTHR42698">
    <property type="entry name" value="GTPASE ERA"/>
    <property type="match status" value="1"/>
</dbReference>
<dbReference type="InterPro" id="IPR005662">
    <property type="entry name" value="GTPase_Era-like"/>
</dbReference>
<evidence type="ECO:0000256" key="2">
    <source>
        <dbReference type="SAM" id="Phobius"/>
    </source>
</evidence>
<accession>A0A7Y0QGW7</accession>